<sequence length="162" mass="18455">MSVGKVNWKKLLDEHIEEVILVLTMTVMVVVIFAQSSSRLLFNSAVSWGSELARYLHIWQIWIGASLAIRKGNHVRVDIVVKKFPKKIVLYLNLLALLCWFGFAVFLAISGMNFVFRMMDSGQTSAAMQLPMWMAYIAIPLAGLLMAIRLVQQIYFLFKGEK</sequence>
<evidence type="ECO:0000256" key="6">
    <source>
        <dbReference type="ARBA" id="ARBA00022989"/>
    </source>
</evidence>
<organism evidence="11 12">
    <name type="scientific">Novibacillus thermophilus</name>
    <dbReference type="NCBI Taxonomy" id="1471761"/>
    <lineage>
        <taxon>Bacteria</taxon>
        <taxon>Bacillati</taxon>
        <taxon>Bacillota</taxon>
        <taxon>Bacilli</taxon>
        <taxon>Bacillales</taxon>
        <taxon>Thermoactinomycetaceae</taxon>
        <taxon>Novibacillus</taxon>
    </lineage>
</organism>
<dbReference type="KEGG" id="ntr:B0W44_04105"/>
<dbReference type="Pfam" id="PF04290">
    <property type="entry name" value="DctQ"/>
    <property type="match status" value="1"/>
</dbReference>
<keyword evidence="3" id="KW-1003">Cell membrane</keyword>
<dbReference type="EMBL" id="CP019699">
    <property type="protein sequence ID" value="AQS55078.1"/>
    <property type="molecule type" value="Genomic_DNA"/>
</dbReference>
<keyword evidence="4" id="KW-0997">Cell inner membrane</keyword>
<dbReference type="Proteomes" id="UP000188603">
    <property type="component" value="Chromosome"/>
</dbReference>
<evidence type="ECO:0000256" key="2">
    <source>
        <dbReference type="ARBA" id="ARBA00022448"/>
    </source>
</evidence>
<feature type="transmembrane region" description="Helical" evidence="9">
    <location>
        <begin position="20"/>
        <end position="40"/>
    </location>
</feature>
<gene>
    <name evidence="11" type="ORF">B0W44_04105</name>
</gene>
<evidence type="ECO:0000313" key="11">
    <source>
        <dbReference type="EMBL" id="AQS55078.1"/>
    </source>
</evidence>
<dbReference type="PANTHER" id="PTHR35011:SF2">
    <property type="entry name" value="2,3-DIKETO-L-GULONATE TRAP TRANSPORTER SMALL PERMEASE PROTEIN YIAM"/>
    <property type="match status" value="1"/>
</dbReference>
<evidence type="ECO:0000256" key="1">
    <source>
        <dbReference type="ARBA" id="ARBA00004429"/>
    </source>
</evidence>
<dbReference type="AlphaFoldDB" id="A0A1U9K4X3"/>
<name>A0A1U9K4X3_9BACL</name>
<comment type="subcellular location">
    <subcellularLocation>
        <location evidence="1">Cell inner membrane</location>
        <topology evidence="1">Multi-pass membrane protein</topology>
    </subcellularLocation>
</comment>
<evidence type="ECO:0000256" key="9">
    <source>
        <dbReference type="SAM" id="Phobius"/>
    </source>
</evidence>
<evidence type="ECO:0000256" key="5">
    <source>
        <dbReference type="ARBA" id="ARBA00022692"/>
    </source>
</evidence>
<dbReference type="InterPro" id="IPR007387">
    <property type="entry name" value="TRAP_DctQ"/>
</dbReference>
<keyword evidence="7 9" id="KW-0472">Membrane</keyword>
<evidence type="ECO:0000313" key="12">
    <source>
        <dbReference type="Proteomes" id="UP000188603"/>
    </source>
</evidence>
<evidence type="ECO:0000256" key="7">
    <source>
        <dbReference type="ARBA" id="ARBA00023136"/>
    </source>
</evidence>
<keyword evidence="5 9" id="KW-0812">Transmembrane</keyword>
<dbReference type="GO" id="GO:0005886">
    <property type="term" value="C:plasma membrane"/>
    <property type="evidence" value="ECO:0007669"/>
    <property type="project" value="UniProtKB-SubCell"/>
</dbReference>
<feature type="domain" description="Tripartite ATP-independent periplasmic transporters DctQ component" evidence="10">
    <location>
        <begin position="28"/>
        <end position="158"/>
    </location>
</feature>
<keyword evidence="12" id="KW-1185">Reference proteome</keyword>
<dbReference type="GO" id="GO:0022857">
    <property type="term" value="F:transmembrane transporter activity"/>
    <property type="evidence" value="ECO:0007669"/>
    <property type="project" value="TreeGrafter"/>
</dbReference>
<dbReference type="PANTHER" id="PTHR35011">
    <property type="entry name" value="2,3-DIKETO-L-GULONATE TRAP TRANSPORTER SMALL PERMEASE PROTEIN YIAM"/>
    <property type="match status" value="1"/>
</dbReference>
<dbReference type="InterPro" id="IPR055348">
    <property type="entry name" value="DctQ"/>
</dbReference>
<feature type="transmembrane region" description="Helical" evidence="9">
    <location>
        <begin position="90"/>
        <end position="116"/>
    </location>
</feature>
<dbReference type="GO" id="GO:0015740">
    <property type="term" value="P:C4-dicarboxylate transport"/>
    <property type="evidence" value="ECO:0007669"/>
    <property type="project" value="TreeGrafter"/>
</dbReference>
<accession>A0A1U9K4X3</accession>
<feature type="transmembrane region" description="Helical" evidence="9">
    <location>
        <begin position="52"/>
        <end position="69"/>
    </location>
</feature>
<feature type="transmembrane region" description="Helical" evidence="9">
    <location>
        <begin position="136"/>
        <end position="158"/>
    </location>
</feature>
<keyword evidence="2" id="KW-0813">Transport</keyword>
<evidence type="ECO:0000256" key="3">
    <source>
        <dbReference type="ARBA" id="ARBA00022475"/>
    </source>
</evidence>
<evidence type="ECO:0000256" key="8">
    <source>
        <dbReference type="ARBA" id="ARBA00038436"/>
    </source>
</evidence>
<evidence type="ECO:0000256" key="4">
    <source>
        <dbReference type="ARBA" id="ARBA00022519"/>
    </source>
</evidence>
<reference evidence="11 12" key="1">
    <citation type="journal article" date="2015" name="Int. J. Syst. Evol. Microbiol.">
        <title>Novibacillus thermophilus gen. nov., sp. nov., a Gram-staining-negative and moderately thermophilic member of the family Thermoactinomycetaceae.</title>
        <authorList>
            <person name="Yang G."/>
            <person name="Chen J."/>
            <person name="Zhou S."/>
        </authorList>
    </citation>
    <scope>NUCLEOTIDE SEQUENCE [LARGE SCALE GENOMIC DNA]</scope>
    <source>
        <strain evidence="11 12">SG-1</strain>
    </source>
</reference>
<evidence type="ECO:0000259" key="10">
    <source>
        <dbReference type="Pfam" id="PF04290"/>
    </source>
</evidence>
<proteinExistence type="inferred from homology"/>
<dbReference type="STRING" id="1471761.B0W44_04105"/>
<dbReference type="RefSeq" id="WP_228441503.1">
    <property type="nucleotide sequence ID" value="NZ_CP019699.1"/>
</dbReference>
<protein>
    <submittedName>
        <fullName evidence="11">C4-dicarboxylate ABC transporter permease</fullName>
    </submittedName>
</protein>
<keyword evidence="6 9" id="KW-1133">Transmembrane helix</keyword>
<comment type="similarity">
    <text evidence="8">Belongs to the TRAP transporter small permease family.</text>
</comment>